<name>A0A395NAN9_TRIAR</name>
<dbReference type="AlphaFoldDB" id="A0A395NAN9"/>
<dbReference type="Proteomes" id="UP000266272">
    <property type="component" value="Unassembled WGS sequence"/>
</dbReference>
<feature type="domain" description="CCHC-type" evidence="3">
    <location>
        <begin position="300"/>
        <end position="316"/>
    </location>
</feature>
<feature type="region of interest" description="Disordered" evidence="2">
    <location>
        <begin position="1"/>
        <end position="22"/>
    </location>
</feature>
<dbReference type="EMBL" id="PXOA01000691">
    <property type="protein sequence ID" value="RFU73166.1"/>
    <property type="molecule type" value="Genomic_DNA"/>
</dbReference>
<feature type="compositionally biased region" description="Polar residues" evidence="2">
    <location>
        <begin position="1"/>
        <end position="13"/>
    </location>
</feature>
<organism evidence="4 5">
    <name type="scientific">Trichoderma arundinaceum</name>
    <dbReference type="NCBI Taxonomy" id="490622"/>
    <lineage>
        <taxon>Eukaryota</taxon>
        <taxon>Fungi</taxon>
        <taxon>Dikarya</taxon>
        <taxon>Ascomycota</taxon>
        <taxon>Pezizomycotina</taxon>
        <taxon>Sordariomycetes</taxon>
        <taxon>Hypocreomycetidae</taxon>
        <taxon>Hypocreales</taxon>
        <taxon>Hypocreaceae</taxon>
        <taxon>Trichoderma</taxon>
    </lineage>
</organism>
<feature type="compositionally biased region" description="Low complexity" evidence="2">
    <location>
        <begin position="319"/>
        <end position="331"/>
    </location>
</feature>
<keyword evidence="1" id="KW-0863">Zinc-finger</keyword>
<evidence type="ECO:0000313" key="4">
    <source>
        <dbReference type="EMBL" id="RFU73166.1"/>
    </source>
</evidence>
<keyword evidence="1" id="KW-0479">Metal-binding</keyword>
<dbReference type="InterPro" id="IPR001878">
    <property type="entry name" value="Znf_CCHC"/>
</dbReference>
<reference evidence="4 5" key="1">
    <citation type="journal article" date="2018" name="PLoS Pathog.">
        <title>Evolution of structural diversity of trichothecenes, a family of toxins produced by plant pathogenic and entomopathogenic fungi.</title>
        <authorList>
            <person name="Proctor R.H."/>
            <person name="McCormick S.P."/>
            <person name="Kim H.S."/>
            <person name="Cardoza R.E."/>
            <person name="Stanley A.M."/>
            <person name="Lindo L."/>
            <person name="Kelly A."/>
            <person name="Brown D.W."/>
            <person name="Lee T."/>
            <person name="Vaughan M.M."/>
            <person name="Alexander N.J."/>
            <person name="Busman M."/>
            <person name="Gutierrez S."/>
        </authorList>
    </citation>
    <scope>NUCLEOTIDE SEQUENCE [LARGE SCALE GENOMIC DNA]</scope>
    <source>
        <strain evidence="4 5">IBT 40837</strain>
    </source>
</reference>
<proteinExistence type="predicted"/>
<dbReference type="Gene3D" id="4.10.60.10">
    <property type="entry name" value="Zinc finger, CCHC-type"/>
    <property type="match status" value="1"/>
</dbReference>
<dbReference type="InterPro" id="IPR032567">
    <property type="entry name" value="RTL1-rel"/>
</dbReference>
<feature type="region of interest" description="Disordered" evidence="2">
    <location>
        <begin position="501"/>
        <end position="521"/>
    </location>
</feature>
<dbReference type="SUPFAM" id="SSF57756">
    <property type="entry name" value="Retrovirus zinc finger-like domains"/>
    <property type="match status" value="1"/>
</dbReference>
<dbReference type="InterPro" id="IPR036875">
    <property type="entry name" value="Znf_CCHC_sf"/>
</dbReference>
<evidence type="ECO:0000256" key="1">
    <source>
        <dbReference type="PROSITE-ProRule" id="PRU00047"/>
    </source>
</evidence>
<sequence length="521" mass="61188">MPGSSSSIDTPTTEPGAFTVDDEGNILMEDAPDWNSMTQEQSVKLAQNMFRLNKAIIDKLNKKKPTMDIGVLIKRPPPPMYNGNVKELRSHIIQLKAYFKDYENTFDTEEKKVRLAASRLEGTALKWFRPILKDYLEAPAGTAEEKTQTIFGNFGRYIEELERAFGDVGETRMAENILVGMYQKGKCSDYAVRFRDIATRLDWGQSALVKRFYDGLKREVKEKVYDIDRSKHDLISFMEKCVQADNLLYELRMNNKNIEKKESYQPNQGKKRQEEIANDNSGRPGKMDLDSMDRRKKDFKCFNCGKPNHMARNCRSPKKQQNNKEGQKQVNTMDKEETPSKTIHLLDRSPPAHNELEDDSDWSDENTRQAIEDRRPFDYGNARTQELHHFMDRQDIEESHRYYGIRRSTYYVDKENYGTMIPEIRELDEFHHEALDPDHIEDSQRFRNWLHTHQNPEGNRRIIPAVTTDIAIRNIENYERKKPITMYFLYETYTDPLKTQEESQNMEIGRSRQDTELSKLW</sequence>
<keyword evidence="5" id="KW-1185">Reference proteome</keyword>
<dbReference type="PROSITE" id="PS50158">
    <property type="entry name" value="ZF_CCHC"/>
    <property type="match status" value="1"/>
</dbReference>
<feature type="region of interest" description="Disordered" evidence="2">
    <location>
        <begin position="310"/>
        <end position="366"/>
    </location>
</feature>
<dbReference type="PANTHER" id="PTHR15503">
    <property type="entry name" value="LDOC1 RELATED"/>
    <property type="match status" value="1"/>
</dbReference>
<feature type="compositionally biased region" description="Basic and acidic residues" evidence="2">
    <location>
        <begin position="509"/>
        <end position="521"/>
    </location>
</feature>
<protein>
    <submittedName>
        <fullName evidence="4">Gag poly</fullName>
    </submittedName>
</protein>
<dbReference type="GO" id="GO:0008270">
    <property type="term" value="F:zinc ion binding"/>
    <property type="evidence" value="ECO:0007669"/>
    <property type="project" value="UniProtKB-KW"/>
</dbReference>
<keyword evidence="1" id="KW-0862">Zinc</keyword>
<evidence type="ECO:0000259" key="3">
    <source>
        <dbReference type="PROSITE" id="PS50158"/>
    </source>
</evidence>
<dbReference type="Pfam" id="PF00098">
    <property type="entry name" value="zf-CCHC"/>
    <property type="match status" value="1"/>
</dbReference>
<dbReference type="Pfam" id="PF03732">
    <property type="entry name" value="Retrotrans_gag"/>
    <property type="match status" value="1"/>
</dbReference>
<evidence type="ECO:0000256" key="2">
    <source>
        <dbReference type="SAM" id="MobiDB-lite"/>
    </source>
</evidence>
<dbReference type="OrthoDB" id="5151719at2759"/>
<dbReference type="PANTHER" id="PTHR15503:SF22">
    <property type="entry name" value="TRANSPOSON TY3-I GAG POLYPROTEIN"/>
    <property type="match status" value="1"/>
</dbReference>
<dbReference type="STRING" id="490622.A0A395NAN9"/>
<comment type="caution">
    <text evidence="4">The sequence shown here is derived from an EMBL/GenBank/DDBJ whole genome shotgun (WGS) entry which is preliminary data.</text>
</comment>
<evidence type="ECO:0000313" key="5">
    <source>
        <dbReference type="Proteomes" id="UP000266272"/>
    </source>
</evidence>
<dbReference type="SMART" id="SM00343">
    <property type="entry name" value="ZnF_C2HC"/>
    <property type="match status" value="1"/>
</dbReference>
<gene>
    <name evidence="4" type="ORF">TARUN_9089</name>
</gene>
<accession>A0A395NAN9</accession>
<dbReference type="InterPro" id="IPR005162">
    <property type="entry name" value="Retrotrans_gag_dom"/>
</dbReference>
<feature type="region of interest" description="Disordered" evidence="2">
    <location>
        <begin position="259"/>
        <end position="292"/>
    </location>
</feature>
<dbReference type="GO" id="GO:0003676">
    <property type="term" value="F:nucleic acid binding"/>
    <property type="evidence" value="ECO:0007669"/>
    <property type="project" value="InterPro"/>
</dbReference>
<feature type="compositionally biased region" description="Basic and acidic residues" evidence="2">
    <location>
        <begin position="333"/>
        <end position="347"/>
    </location>
</feature>